<evidence type="ECO:0000256" key="3">
    <source>
        <dbReference type="ARBA" id="ARBA00011165"/>
    </source>
</evidence>
<feature type="domain" description="Alpha-L-arabinofuranosidase C-terminal" evidence="9">
    <location>
        <begin position="328"/>
        <end position="518"/>
    </location>
</feature>
<dbReference type="PANTHER" id="PTHR43576">
    <property type="entry name" value="ALPHA-L-ARABINOFURANOSIDASE C-RELATED"/>
    <property type="match status" value="1"/>
</dbReference>
<dbReference type="EMBL" id="CP053021">
    <property type="protein sequence ID" value="QJR03671.1"/>
    <property type="molecule type" value="Genomic_DNA"/>
</dbReference>
<dbReference type="Gene3D" id="2.60.40.1180">
    <property type="entry name" value="Golgi alpha-mannosidase II"/>
    <property type="match status" value="1"/>
</dbReference>
<dbReference type="GO" id="GO:0046373">
    <property type="term" value="P:L-arabinose metabolic process"/>
    <property type="evidence" value="ECO:0007669"/>
    <property type="project" value="InterPro"/>
</dbReference>
<evidence type="ECO:0000256" key="6">
    <source>
        <dbReference type="ARBA" id="ARBA00023277"/>
    </source>
</evidence>
<evidence type="ECO:0000256" key="7">
    <source>
        <dbReference type="ARBA" id="ARBA00023295"/>
    </source>
</evidence>
<organism evidence="10 11">
    <name type="scientific">Sphingobium yanoikuyae</name>
    <name type="common">Sphingomonas yanoikuyae</name>
    <dbReference type="NCBI Taxonomy" id="13690"/>
    <lineage>
        <taxon>Bacteria</taxon>
        <taxon>Pseudomonadati</taxon>
        <taxon>Pseudomonadota</taxon>
        <taxon>Alphaproteobacteria</taxon>
        <taxon>Sphingomonadales</taxon>
        <taxon>Sphingomonadaceae</taxon>
        <taxon>Sphingobium</taxon>
    </lineage>
</organism>
<evidence type="ECO:0000313" key="11">
    <source>
        <dbReference type="Proteomes" id="UP000502611"/>
    </source>
</evidence>
<comment type="catalytic activity">
    <reaction evidence="1">
        <text>Hydrolysis of terminal non-reducing alpha-L-arabinofuranoside residues in alpha-L-arabinosides.</text>
        <dbReference type="EC" id="3.2.1.55"/>
    </reaction>
</comment>
<comment type="similarity">
    <text evidence="2">Belongs to the glycosyl hydrolase 51 family.</text>
</comment>
<evidence type="ECO:0000256" key="2">
    <source>
        <dbReference type="ARBA" id="ARBA00007186"/>
    </source>
</evidence>
<proteinExistence type="inferred from homology"/>
<evidence type="ECO:0000256" key="1">
    <source>
        <dbReference type="ARBA" id="ARBA00001462"/>
    </source>
</evidence>
<dbReference type="Gene3D" id="3.20.20.80">
    <property type="entry name" value="Glycosidases"/>
    <property type="match status" value="1"/>
</dbReference>
<evidence type="ECO:0000256" key="8">
    <source>
        <dbReference type="SAM" id="SignalP"/>
    </source>
</evidence>
<dbReference type="SUPFAM" id="SSF51011">
    <property type="entry name" value="Glycosyl hydrolase domain"/>
    <property type="match status" value="1"/>
</dbReference>
<feature type="chain" id="PRO_5027116611" description="non-reducing end alpha-L-arabinofuranosidase" evidence="8">
    <location>
        <begin position="26"/>
        <end position="530"/>
    </location>
</feature>
<keyword evidence="8" id="KW-0732">Signal</keyword>
<dbReference type="GO" id="GO:0046556">
    <property type="term" value="F:alpha-L-arabinofuranosidase activity"/>
    <property type="evidence" value="ECO:0007669"/>
    <property type="project" value="UniProtKB-EC"/>
</dbReference>
<gene>
    <name evidence="10" type="ORF">HH800_16665</name>
</gene>
<evidence type="ECO:0000256" key="5">
    <source>
        <dbReference type="ARBA" id="ARBA00022801"/>
    </source>
</evidence>
<protein>
    <recommendedName>
        <fullName evidence="4">non-reducing end alpha-L-arabinofuranosidase</fullName>
        <ecNumber evidence="4">3.2.1.55</ecNumber>
    </recommendedName>
</protein>
<name>A0A6M4G950_SPHYA</name>
<evidence type="ECO:0000313" key="10">
    <source>
        <dbReference type="EMBL" id="QJR03671.1"/>
    </source>
</evidence>
<dbReference type="InterPro" id="IPR010720">
    <property type="entry name" value="Alpha-L-AF_C"/>
</dbReference>
<dbReference type="GO" id="GO:0000272">
    <property type="term" value="P:polysaccharide catabolic process"/>
    <property type="evidence" value="ECO:0007669"/>
    <property type="project" value="TreeGrafter"/>
</dbReference>
<dbReference type="AlphaFoldDB" id="A0A6M4G950"/>
<accession>A0A6M4G950</accession>
<dbReference type="SUPFAM" id="SSF51445">
    <property type="entry name" value="(Trans)glycosidases"/>
    <property type="match status" value="1"/>
</dbReference>
<dbReference type="RefSeq" id="WP_169861740.1">
    <property type="nucleotide sequence ID" value="NZ_CP053021.1"/>
</dbReference>
<feature type="signal peptide" evidence="8">
    <location>
        <begin position="1"/>
        <end position="25"/>
    </location>
</feature>
<sequence length="530" mass="58174">MIKRSILSIGLLATAIMTPHASVMAQESPAAATILNVSATLHADQPGATIDRRIFSQFAEHLGYGIYGGIWVGPEAKIPNTRGYRNDVVAALKHLNVPLVRWPGGCFADEYHWREGIGPRGKRPVKINTHWGGVAEPNSFGTHEFMDFAELIGAEAYVSGNVGNGSPAEMAEWVEYMTAPAGTLAQERAKNGRKEPWKLPMFGIGNELWGCGGNMRAEYAADVTRRYATFVKAPRGTKILKIASGANSRDYDWTDVMMRVAGKSIDGIGLHYYTHPTRGKVKGSATQFTETDYARTLASTLVMEELLEKHGAIMDRYDPEKRVNLAVDEWGIWTDVEPGTNPGFLYQQNSMRDAIIAALNINLFARHADRVRMTNIAQMVNVLQAMILTRDDKMVLTPTYHVFDMYKPFQDATFLPLELASPWYSRDQWAMPALSAAAVRDSAGIVHIALTNTDPNRPMTVTAKLEGVTASMVEGRILTAPSVQSHNDFGSPDVVRPVPFSGATLSQGALTVTLPEHSVVMLTLGQVTRN</sequence>
<keyword evidence="7" id="KW-0326">Glycosidase</keyword>
<comment type="subunit">
    <text evidence="3">Homohexamer; trimer of dimers.</text>
</comment>
<dbReference type="Proteomes" id="UP000502611">
    <property type="component" value="Chromosome"/>
</dbReference>
<dbReference type="PANTHER" id="PTHR43576:SF2">
    <property type="entry name" value="INTRACELLULAR EXO-ALPHA-L-ARABINOFURANOSIDASE 2"/>
    <property type="match status" value="1"/>
</dbReference>
<dbReference type="EC" id="3.2.1.55" evidence="4"/>
<dbReference type="InterPro" id="IPR013780">
    <property type="entry name" value="Glyco_hydro_b"/>
</dbReference>
<keyword evidence="5" id="KW-0378">Hydrolase</keyword>
<dbReference type="InterPro" id="IPR055235">
    <property type="entry name" value="ASD1_cat"/>
</dbReference>
<dbReference type="Pfam" id="PF06964">
    <property type="entry name" value="Alpha-L-AF_C"/>
    <property type="match status" value="1"/>
</dbReference>
<dbReference type="Pfam" id="PF22848">
    <property type="entry name" value="ASD1_dom"/>
    <property type="match status" value="1"/>
</dbReference>
<evidence type="ECO:0000259" key="9">
    <source>
        <dbReference type="SMART" id="SM00813"/>
    </source>
</evidence>
<reference evidence="10 11" key="1">
    <citation type="submission" date="2020-04" db="EMBL/GenBank/DDBJ databases">
        <title>The Whole Genome Analysis of High salt-tolerant Sphingobium yanoikuyae YC-XJ2 with Aryl organophosphorus flame retardants (aryl-OPFRs)-degrading capacity and characteristics of Related phosphotriesterase.</title>
        <authorList>
            <person name="Li X."/>
        </authorList>
    </citation>
    <scope>NUCLEOTIDE SEQUENCE [LARGE SCALE GENOMIC DNA]</scope>
    <source>
        <strain evidence="10 11">YC-XJ2</strain>
    </source>
</reference>
<dbReference type="InterPro" id="IPR017853">
    <property type="entry name" value="GH"/>
</dbReference>
<evidence type="ECO:0000256" key="4">
    <source>
        <dbReference type="ARBA" id="ARBA00012670"/>
    </source>
</evidence>
<dbReference type="SMART" id="SM00813">
    <property type="entry name" value="Alpha-L-AF_C"/>
    <property type="match status" value="1"/>
</dbReference>
<keyword evidence="6" id="KW-0119">Carbohydrate metabolism</keyword>